<dbReference type="InterPro" id="IPR051120">
    <property type="entry name" value="ABC_AA/LPS_Transport"/>
</dbReference>
<dbReference type="InterPro" id="IPR003593">
    <property type="entry name" value="AAA+_ATPase"/>
</dbReference>
<feature type="transmembrane region" description="Helical" evidence="9">
    <location>
        <begin position="217"/>
        <end position="237"/>
    </location>
</feature>
<feature type="transmembrane region" description="Helical" evidence="9">
    <location>
        <begin position="158"/>
        <end position="180"/>
    </location>
</feature>
<keyword evidence="6 11" id="KW-0067">ATP-binding</keyword>
<feature type="transmembrane region" description="Helical" evidence="9">
    <location>
        <begin position="249"/>
        <end position="277"/>
    </location>
</feature>
<feature type="transmembrane region" description="Helical" evidence="9">
    <location>
        <begin position="36"/>
        <end position="58"/>
    </location>
</feature>
<dbReference type="Pfam" id="PF00005">
    <property type="entry name" value="ABC_tran"/>
    <property type="match status" value="1"/>
</dbReference>
<keyword evidence="3" id="KW-1003">Cell membrane</keyword>
<feature type="domain" description="ABC transporter" evidence="10">
    <location>
        <begin position="341"/>
        <end position="588"/>
    </location>
</feature>
<keyword evidence="5" id="KW-0547">Nucleotide-binding</keyword>
<name>A0ABW1ACM3_9ACTN</name>
<comment type="caution">
    <text evidence="11">The sequence shown here is derived from an EMBL/GenBank/DDBJ whole genome shotgun (WGS) entry which is preliminary data.</text>
</comment>
<feature type="transmembrane region" description="Helical" evidence="9">
    <location>
        <begin position="118"/>
        <end position="138"/>
    </location>
</feature>
<dbReference type="GO" id="GO:0005524">
    <property type="term" value="F:ATP binding"/>
    <property type="evidence" value="ECO:0007669"/>
    <property type="project" value="UniProtKB-KW"/>
</dbReference>
<dbReference type="InterPro" id="IPR032823">
    <property type="entry name" value="BCA_ABC_TP_C"/>
</dbReference>
<dbReference type="CDD" id="cd06581">
    <property type="entry name" value="TM_PBP1_LivM_like"/>
    <property type="match status" value="1"/>
</dbReference>
<reference evidence="12" key="1">
    <citation type="journal article" date="2019" name="Int. J. Syst. Evol. Microbiol.">
        <title>The Global Catalogue of Microorganisms (GCM) 10K type strain sequencing project: providing services to taxonomists for standard genome sequencing and annotation.</title>
        <authorList>
            <consortium name="The Broad Institute Genomics Platform"/>
            <consortium name="The Broad Institute Genome Sequencing Center for Infectious Disease"/>
            <person name="Wu L."/>
            <person name="Ma J."/>
        </authorList>
    </citation>
    <scope>NUCLEOTIDE SEQUENCE [LARGE SCALE GENOMIC DNA]</scope>
    <source>
        <strain evidence="12">KCTC 42087</strain>
    </source>
</reference>
<evidence type="ECO:0000256" key="6">
    <source>
        <dbReference type="ARBA" id="ARBA00022840"/>
    </source>
</evidence>
<dbReference type="Gene3D" id="3.40.50.300">
    <property type="entry name" value="P-loop containing nucleotide triphosphate hydrolases"/>
    <property type="match status" value="1"/>
</dbReference>
<dbReference type="CDD" id="cd03219">
    <property type="entry name" value="ABC_Mj1267_LivG_branched"/>
    <property type="match status" value="1"/>
</dbReference>
<keyword evidence="4 9" id="KW-0812">Transmembrane</keyword>
<proteinExistence type="predicted"/>
<dbReference type="InterPro" id="IPR001851">
    <property type="entry name" value="ABC_transp_permease"/>
</dbReference>
<feature type="transmembrane region" description="Helical" evidence="9">
    <location>
        <begin position="289"/>
        <end position="310"/>
    </location>
</feature>
<dbReference type="SMART" id="SM00382">
    <property type="entry name" value="AAA"/>
    <property type="match status" value="1"/>
</dbReference>
<dbReference type="InterPro" id="IPR043428">
    <property type="entry name" value="LivM-like"/>
</dbReference>
<accession>A0ABW1ACM3</accession>
<dbReference type="EMBL" id="JBHSON010000067">
    <property type="protein sequence ID" value="MFC5751325.1"/>
    <property type="molecule type" value="Genomic_DNA"/>
</dbReference>
<dbReference type="InterPro" id="IPR027417">
    <property type="entry name" value="P-loop_NTPase"/>
</dbReference>
<evidence type="ECO:0000256" key="3">
    <source>
        <dbReference type="ARBA" id="ARBA00022475"/>
    </source>
</evidence>
<keyword evidence="7 9" id="KW-1133">Transmembrane helix</keyword>
<evidence type="ECO:0000313" key="11">
    <source>
        <dbReference type="EMBL" id="MFC5751325.1"/>
    </source>
</evidence>
<evidence type="ECO:0000256" key="1">
    <source>
        <dbReference type="ARBA" id="ARBA00004651"/>
    </source>
</evidence>
<keyword evidence="12" id="KW-1185">Reference proteome</keyword>
<evidence type="ECO:0000256" key="2">
    <source>
        <dbReference type="ARBA" id="ARBA00022448"/>
    </source>
</evidence>
<dbReference type="PANTHER" id="PTHR45772">
    <property type="entry name" value="CONSERVED COMPONENT OF ABC TRANSPORTER FOR NATURAL AMINO ACIDS-RELATED"/>
    <property type="match status" value="1"/>
</dbReference>
<dbReference type="Pfam" id="PF12399">
    <property type="entry name" value="BCA_ABC_TP_C"/>
    <property type="match status" value="1"/>
</dbReference>
<dbReference type="InterPro" id="IPR003439">
    <property type="entry name" value="ABC_transporter-like_ATP-bd"/>
</dbReference>
<evidence type="ECO:0000256" key="4">
    <source>
        <dbReference type="ARBA" id="ARBA00022692"/>
    </source>
</evidence>
<dbReference type="Pfam" id="PF02653">
    <property type="entry name" value="BPD_transp_2"/>
    <property type="match status" value="1"/>
</dbReference>
<evidence type="ECO:0000259" key="10">
    <source>
        <dbReference type="PROSITE" id="PS50893"/>
    </source>
</evidence>
<keyword evidence="2" id="KW-0813">Transport</keyword>
<dbReference type="PROSITE" id="PS50893">
    <property type="entry name" value="ABC_TRANSPORTER_2"/>
    <property type="match status" value="1"/>
</dbReference>
<evidence type="ECO:0000256" key="5">
    <source>
        <dbReference type="ARBA" id="ARBA00022741"/>
    </source>
</evidence>
<gene>
    <name evidence="11" type="ORF">ACFPZN_37395</name>
</gene>
<evidence type="ECO:0000313" key="12">
    <source>
        <dbReference type="Proteomes" id="UP001596074"/>
    </source>
</evidence>
<dbReference type="SUPFAM" id="SSF52540">
    <property type="entry name" value="P-loop containing nucleoside triphosphate hydrolases"/>
    <property type="match status" value="1"/>
</dbReference>
<organism evidence="11 12">
    <name type="scientific">Actinomadura rugatobispora</name>
    <dbReference type="NCBI Taxonomy" id="1994"/>
    <lineage>
        <taxon>Bacteria</taxon>
        <taxon>Bacillati</taxon>
        <taxon>Actinomycetota</taxon>
        <taxon>Actinomycetes</taxon>
        <taxon>Streptosporangiales</taxon>
        <taxon>Thermomonosporaceae</taxon>
        <taxon>Actinomadura</taxon>
    </lineage>
</organism>
<evidence type="ECO:0000256" key="8">
    <source>
        <dbReference type="ARBA" id="ARBA00023136"/>
    </source>
</evidence>
<dbReference type="RefSeq" id="WP_378287230.1">
    <property type="nucleotide sequence ID" value="NZ_JBHSON010000067.1"/>
</dbReference>
<comment type="subcellular location">
    <subcellularLocation>
        <location evidence="1">Cell membrane</location>
        <topology evidence="1">Multi-pass membrane protein</topology>
    </subcellularLocation>
</comment>
<evidence type="ECO:0000256" key="7">
    <source>
        <dbReference type="ARBA" id="ARBA00022989"/>
    </source>
</evidence>
<feature type="transmembrane region" description="Helical" evidence="9">
    <location>
        <begin position="90"/>
        <end position="111"/>
    </location>
</feature>
<evidence type="ECO:0000256" key="9">
    <source>
        <dbReference type="SAM" id="Phobius"/>
    </source>
</evidence>
<sequence>MSMRQRLSALALDTPAPAIAAFVLVALLPLFGLAGYWQQQLALIAIYTLICSGLNLSFGYAGELALGQVAVFASGSYISAILYQHGVTDILAGFAVAACLAAVTGLLTGIPGLRLSRWALALVSFFYVLLVPELLKLFESETGGTAGLAGILAPTFFGWPLGTTGFYVVAVVVTLLWLLLQRNLIVSRFGQFLRILSASPTLTESLGGSVYRLRVQAYVIGALPAGLAGVLYTYLTGFVSPEAFTLHMLIALLAATVVGGAASVWGAPVGAAILVLGPLQLKSFEEYSTLAYGVFLVVIGTAFSGGLAGLARKFRDRALPGRGSQGTVERPADLSIPGTRMVVAGVEKSFAGLRALSGVDLTVEPGTIAAIIGPNGAGKTTLLNLVSGLLPADAGRVELAGRELTGLRAHRVSRLGVGRTFQTPVGLGSMSVLEVVESGRFRKGDIGALSAVLRLPKYHRVRKADREAAVAALSFAGLEHAAAQDAASLPLGTRRLLEVVRSVAGEPSVLLLDEPAAGLDDNELRELGMLMRRIRDAGGTVVLVEHNVPFVMDVADQVFVMELGRVIAAGPPEVVRRDQRVIDSYLGRRGRREPDDLDSRTT</sequence>
<protein>
    <submittedName>
        <fullName evidence="11">ATP-binding cassette domain-containing protein</fullName>
    </submittedName>
</protein>
<dbReference type="Proteomes" id="UP001596074">
    <property type="component" value="Unassembled WGS sequence"/>
</dbReference>
<keyword evidence="8 9" id="KW-0472">Membrane</keyword>